<dbReference type="AlphaFoldDB" id="A0A915KZV7"/>
<name>A0A915KZV7_ROMCU</name>
<keyword evidence="1" id="KW-1185">Reference proteome</keyword>
<evidence type="ECO:0000313" key="2">
    <source>
        <dbReference type="WBParaSite" id="nRc.2.0.1.t43725-RA"/>
    </source>
</evidence>
<sequence>MGADDTGRVDPKTVQYCHANYEPICYNGMFPLVDQGYQASFIKTLCGHYRSMLVQTCQTQQGLWKKVDDSVSKYTVCQTFKFTAKHTCSAYRNADYKRGCERYKQNCLAAGK</sequence>
<evidence type="ECO:0000313" key="1">
    <source>
        <dbReference type="Proteomes" id="UP000887565"/>
    </source>
</evidence>
<organism evidence="1 2">
    <name type="scientific">Romanomermis culicivorax</name>
    <name type="common">Nematode worm</name>
    <dbReference type="NCBI Taxonomy" id="13658"/>
    <lineage>
        <taxon>Eukaryota</taxon>
        <taxon>Metazoa</taxon>
        <taxon>Ecdysozoa</taxon>
        <taxon>Nematoda</taxon>
        <taxon>Enoplea</taxon>
        <taxon>Dorylaimia</taxon>
        <taxon>Mermithida</taxon>
        <taxon>Mermithoidea</taxon>
        <taxon>Mermithidae</taxon>
        <taxon>Romanomermis</taxon>
    </lineage>
</organism>
<accession>A0A915KZV7</accession>
<dbReference type="WBParaSite" id="nRc.2.0.1.t43725-RA">
    <property type="protein sequence ID" value="nRc.2.0.1.t43725-RA"/>
    <property type="gene ID" value="nRc.2.0.1.g43725"/>
</dbReference>
<dbReference type="Proteomes" id="UP000887565">
    <property type="component" value="Unplaced"/>
</dbReference>
<protein>
    <submittedName>
        <fullName evidence="2">Uncharacterized protein</fullName>
    </submittedName>
</protein>
<proteinExistence type="predicted"/>
<reference evidence="2" key="1">
    <citation type="submission" date="2022-11" db="UniProtKB">
        <authorList>
            <consortium name="WormBaseParasite"/>
        </authorList>
    </citation>
    <scope>IDENTIFICATION</scope>
</reference>